<proteinExistence type="predicted"/>
<dbReference type="EMBL" id="CP060394">
    <property type="protein sequence ID" value="QNI32648.1"/>
    <property type="molecule type" value="Genomic_DNA"/>
</dbReference>
<keyword evidence="1" id="KW-0812">Transmembrane</keyword>
<feature type="transmembrane region" description="Helical" evidence="1">
    <location>
        <begin position="122"/>
        <end position="140"/>
    </location>
</feature>
<gene>
    <name evidence="2" type="ORF">H7849_01100</name>
</gene>
<name>A0A7G8BJC8_9BACT</name>
<feature type="transmembrane region" description="Helical" evidence="1">
    <location>
        <begin position="50"/>
        <end position="75"/>
    </location>
</feature>
<dbReference type="RefSeq" id="WP_186743602.1">
    <property type="nucleotide sequence ID" value="NZ_CP060394.1"/>
</dbReference>
<evidence type="ECO:0000256" key="1">
    <source>
        <dbReference type="SAM" id="Phobius"/>
    </source>
</evidence>
<dbReference type="Proteomes" id="UP000515312">
    <property type="component" value="Chromosome"/>
</dbReference>
<dbReference type="InterPro" id="IPR019690">
    <property type="entry name" value="DUF2569"/>
</dbReference>
<evidence type="ECO:0000313" key="3">
    <source>
        <dbReference type="Proteomes" id="UP000515312"/>
    </source>
</evidence>
<protein>
    <submittedName>
        <fullName evidence="2">DUF2569 family protein</fullName>
    </submittedName>
</protein>
<keyword evidence="3" id="KW-1185">Reference proteome</keyword>
<reference evidence="2 3" key="1">
    <citation type="submission" date="2020-08" db="EMBL/GenBank/DDBJ databases">
        <title>Edaphobacter telluris sp. nov. and Acidobacterium dinghuensis sp. nov., two acidobacteria isolated from forest soil.</title>
        <authorList>
            <person name="Fu J."/>
            <person name="Qiu L."/>
        </authorList>
    </citation>
    <scope>NUCLEOTIDE SEQUENCE [LARGE SCALE GENOMIC DNA]</scope>
    <source>
        <strain evidence="2">4Y35</strain>
    </source>
</reference>
<dbReference type="Pfam" id="PF10754">
    <property type="entry name" value="DUF2569"/>
    <property type="match status" value="1"/>
</dbReference>
<feature type="transmembrane region" description="Helical" evidence="1">
    <location>
        <begin position="87"/>
        <end position="110"/>
    </location>
</feature>
<dbReference type="KEGG" id="adin:H7849_01100"/>
<accession>A0A7G8BJC8</accession>
<sequence length="161" mass="17542">MGSADQDVQTSHYGYGGWLAFLCFCLIFLSPAVWVLSLLVSAFVNTRDYPYLRLVTVLFLIVSLIFVGVGILAGVHLRAGSKFAVKFTKGLLVACVLWRTLAVVITVVASDGLPKDAPGNQLFAFIVGTCVCGAWFAYLTRSKRVKAMFSVQPSEQPLNML</sequence>
<feature type="transmembrane region" description="Helical" evidence="1">
    <location>
        <begin position="18"/>
        <end position="44"/>
    </location>
</feature>
<keyword evidence="1" id="KW-1133">Transmembrane helix</keyword>
<organism evidence="2 3">
    <name type="scientific">Alloacidobacterium dinghuense</name>
    <dbReference type="NCBI Taxonomy" id="2763107"/>
    <lineage>
        <taxon>Bacteria</taxon>
        <taxon>Pseudomonadati</taxon>
        <taxon>Acidobacteriota</taxon>
        <taxon>Terriglobia</taxon>
        <taxon>Terriglobales</taxon>
        <taxon>Acidobacteriaceae</taxon>
        <taxon>Alloacidobacterium</taxon>
    </lineage>
</organism>
<evidence type="ECO:0000313" key="2">
    <source>
        <dbReference type="EMBL" id="QNI32648.1"/>
    </source>
</evidence>
<keyword evidence="1" id="KW-0472">Membrane</keyword>
<dbReference type="AlphaFoldDB" id="A0A7G8BJC8"/>